<gene>
    <name evidence="1" type="ORF">A9C11_19340</name>
    <name evidence="2" type="ORF">P3W55_23030</name>
</gene>
<dbReference type="EMBL" id="CP015878">
    <property type="protein sequence ID" value="ANI15995.1"/>
    <property type="molecule type" value="Genomic_DNA"/>
</dbReference>
<protein>
    <submittedName>
        <fullName evidence="1">Uncharacterized protein</fullName>
    </submittedName>
</protein>
<dbReference type="KEGG" id="pcq:PcP3B5_23160"/>
<evidence type="ECO:0000313" key="2">
    <source>
        <dbReference type="EMBL" id="MDF3844600.1"/>
    </source>
</evidence>
<evidence type="ECO:0000313" key="3">
    <source>
        <dbReference type="Proteomes" id="UP000077748"/>
    </source>
</evidence>
<dbReference type="RefSeq" id="WP_009619271.1">
    <property type="nucleotide sequence ID" value="NZ_BDGS01000001.1"/>
</dbReference>
<dbReference type="AlphaFoldDB" id="A0A127MRL9"/>
<dbReference type="STRING" id="53408.A9C11_19340"/>
<proteinExistence type="predicted"/>
<evidence type="ECO:0000313" key="1">
    <source>
        <dbReference type="EMBL" id="ANI15995.1"/>
    </source>
</evidence>
<reference evidence="1 3" key="1">
    <citation type="submission" date="2016-05" db="EMBL/GenBank/DDBJ databases">
        <title>Genome Sequence of Pseudomonas citronellolis Strain SJTE-3, an Estrogens and Persistent Organic Pollutants degradation strain.</title>
        <authorList>
            <person name="Liang R."/>
        </authorList>
    </citation>
    <scope>NUCLEOTIDE SEQUENCE [LARGE SCALE GENOMIC DNA]</scope>
    <source>
        <strain evidence="1 3">SJTE-3</strain>
    </source>
</reference>
<dbReference type="GeneID" id="72995450"/>
<reference evidence="2" key="2">
    <citation type="submission" date="2023-03" db="EMBL/GenBank/DDBJ databases">
        <title>Draft assemblies of triclosan tolerant bacteria isolated from returned activated sludge.</title>
        <authorList>
            <person name="Van Hamelsveld S."/>
        </authorList>
    </citation>
    <scope>NUCLEOTIDE SEQUENCE</scope>
    <source>
        <strain evidence="2">GW210015_S63</strain>
    </source>
</reference>
<accession>A0A127MRL9</accession>
<name>A0A127MRL9_9PSED</name>
<organism evidence="1 3">
    <name type="scientific">Pseudomonas citronellolis</name>
    <dbReference type="NCBI Taxonomy" id="53408"/>
    <lineage>
        <taxon>Bacteria</taxon>
        <taxon>Pseudomonadati</taxon>
        <taxon>Pseudomonadota</taxon>
        <taxon>Gammaproteobacteria</taxon>
        <taxon>Pseudomonadales</taxon>
        <taxon>Pseudomonadaceae</taxon>
        <taxon>Pseudomonas</taxon>
    </lineage>
</organism>
<dbReference type="Proteomes" id="UP001220662">
    <property type="component" value="Unassembled WGS sequence"/>
</dbReference>
<sequence length="89" mass="9689">MDIRIEQTDGDPPAWKVFLGTFFIVCASEDEASACAEAARRYASANPAIHCDLPSPPAAVAPLRAGCRPPSGTELEAWELRWPERYLGT</sequence>
<dbReference type="Proteomes" id="UP000077748">
    <property type="component" value="Chromosome"/>
</dbReference>
<dbReference type="EMBL" id="JARJLR010000383">
    <property type="protein sequence ID" value="MDF3844600.1"/>
    <property type="molecule type" value="Genomic_DNA"/>
</dbReference>